<dbReference type="InterPro" id="IPR014748">
    <property type="entry name" value="Enoyl-CoA_hydra_C"/>
</dbReference>
<dbReference type="SUPFAM" id="SSF52096">
    <property type="entry name" value="ClpP/crotonase"/>
    <property type="match status" value="1"/>
</dbReference>
<dbReference type="PANTHER" id="PTHR43802">
    <property type="entry name" value="ENOYL-COA HYDRATASE"/>
    <property type="match status" value="1"/>
</dbReference>
<protein>
    <submittedName>
        <fullName evidence="2">Enoyl-CoA hydratase/isomerase family protein</fullName>
    </submittedName>
</protein>
<evidence type="ECO:0000313" key="2">
    <source>
        <dbReference type="EMBL" id="GAA4474885.1"/>
    </source>
</evidence>
<dbReference type="InterPro" id="IPR001753">
    <property type="entry name" value="Enoyl-CoA_hydra/iso"/>
</dbReference>
<name>A0ABP8NYN1_9NOCA</name>
<evidence type="ECO:0000313" key="3">
    <source>
        <dbReference type="Proteomes" id="UP001501183"/>
    </source>
</evidence>
<dbReference type="Pfam" id="PF00378">
    <property type="entry name" value="ECH_1"/>
    <property type="match status" value="1"/>
</dbReference>
<comment type="caution">
    <text evidence="2">The sequence shown here is derived from an EMBL/GenBank/DDBJ whole genome shotgun (WGS) entry which is preliminary data.</text>
</comment>
<organism evidence="2 3">
    <name type="scientific">Rhodococcus olei</name>
    <dbReference type="NCBI Taxonomy" id="2161675"/>
    <lineage>
        <taxon>Bacteria</taxon>
        <taxon>Bacillati</taxon>
        <taxon>Actinomycetota</taxon>
        <taxon>Actinomycetes</taxon>
        <taxon>Mycobacteriales</taxon>
        <taxon>Nocardiaceae</taxon>
        <taxon>Rhodococcus</taxon>
    </lineage>
</organism>
<sequence>MESVDYSGYRNILITREDRILTLTLNRPDRYNAVNHDLHEELSQIFADVARDDETSVVVLTGAGKAFCAGGDLVAMADHADAHGSPGYYMSMPSAKRIVFSLLELEKPIIAKINGPCMGLGATIALLCDITFMADHAKIGDPHVKAGVVAGDGGAVIWPQLIGYARAKELLMTGDPIDARRAESLGLVNYAVPSQDLDTAVNTMANKLAAGAQDAIRWSKTVANIGLRQLAHSMMDASIGYEWLTMRSATHREAIEAFRAGRQPDFRGL</sequence>
<dbReference type="CDD" id="cd06558">
    <property type="entry name" value="crotonase-like"/>
    <property type="match status" value="1"/>
</dbReference>
<accession>A0ABP8NYN1</accession>
<dbReference type="Gene3D" id="3.90.226.10">
    <property type="entry name" value="2-enoyl-CoA Hydratase, Chain A, domain 1"/>
    <property type="match status" value="1"/>
</dbReference>
<evidence type="ECO:0000256" key="1">
    <source>
        <dbReference type="ARBA" id="ARBA00005254"/>
    </source>
</evidence>
<dbReference type="EMBL" id="BAABFB010000024">
    <property type="protein sequence ID" value="GAA4474885.1"/>
    <property type="molecule type" value="Genomic_DNA"/>
</dbReference>
<gene>
    <name evidence="2" type="ORF">GCM10023094_11310</name>
</gene>
<keyword evidence="3" id="KW-1185">Reference proteome</keyword>
<dbReference type="InterPro" id="IPR029045">
    <property type="entry name" value="ClpP/crotonase-like_dom_sf"/>
</dbReference>
<dbReference type="RefSeq" id="WP_345342797.1">
    <property type="nucleotide sequence ID" value="NZ_BAABFB010000024.1"/>
</dbReference>
<dbReference type="Proteomes" id="UP001501183">
    <property type="component" value="Unassembled WGS sequence"/>
</dbReference>
<dbReference type="PANTHER" id="PTHR43802:SF1">
    <property type="entry name" value="IP11341P-RELATED"/>
    <property type="match status" value="1"/>
</dbReference>
<comment type="similarity">
    <text evidence="1">Belongs to the enoyl-CoA hydratase/isomerase family.</text>
</comment>
<reference evidence="3" key="1">
    <citation type="journal article" date="2019" name="Int. J. Syst. Evol. Microbiol.">
        <title>The Global Catalogue of Microorganisms (GCM) 10K type strain sequencing project: providing services to taxonomists for standard genome sequencing and annotation.</title>
        <authorList>
            <consortium name="The Broad Institute Genomics Platform"/>
            <consortium name="The Broad Institute Genome Sequencing Center for Infectious Disease"/>
            <person name="Wu L."/>
            <person name="Ma J."/>
        </authorList>
    </citation>
    <scope>NUCLEOTIDE SEQUENCE [LARGE SCALE GENOMIC DNA]</scope>
    <source>
        <strain evidence="3">JCM 32206</strain>
    </source>
</reference>
<dbReference type="Gene3D" id="1.10.12.10">
    <property type="entry name" value="Lyase 2-enoyl-coa Hydratase, Chain A, domain 2"/>
    <property type="match status" value="1"/>
</dbReference>
<proteinExistence type="inferred from homology"/>